<dbReference type="Proteomes" id="UP000318453">
    <property type="component" value="Chromosome"/>
</dbReference>
<proteinExistence type="predicted"/>
<dbReference type="EMBL" id="CP042326">
    <property type="protein sequence ID" value="QDZ41282.1"/>
    <property type="molecule type" value="Genomic_DNA"/>
</dbReference>
<accession>A0A5B8NPQ2</accession>
<protein>
    <submittedName>
        <fullName evidence="1">Uncharacterized protein</fullName>
    </submittedName>
</protein>
<dbReference type="RefSeq" id="WP_146297116.1">
    <property type="nucleotide sequence ID" value="NZ_CP042326.1"/>
</dbReference>
<keyword evidence="2" id="KW-1185">Reference proteome</keyword>
<dbReference type="AlphaFoldDB" id="A0A5B8NPQ2"/>
<evidence type="ECO:0000313" key="1">
    <source>
        <dbReference type="EMBL" id="QDZ41282.1"/>
    </source>
</evidence>
<sequence length="76" mass="8682">MIPLLEKAINQLKQLPKTEQTRIASLILDNLNANKNTTTIKDSDYKLSEVLLLPELEEGEEEIFTRNQDTGRNITL</sequence>
<evidence type="ECO:0000313" key="2">
    <source>
        <dbReference type="Proteomes" id="UP000318453"/>
    </source>
</evidence>
<organism evidence="1 2">
    <name type="scientific">Euhalothece natronophila Z-M001</name>
    <dbReference type="NCBI Taxonomy" id="522448"/>
    <lineage>
        <taxon>Bacteria</taxon>
        <taxon>Bacillati</taxon>
        <taxon>Cyanobacteriota</taxon>
        <taxon>Cyanophyceae</taxon>
        <taxon>Oscillatoriophycideae</taxon>
        <taxon>Chroococcales</taxon>
        <taxon>Halothecacae</taxon>
        <taxon>Halothece cluster</taxon>
        <taxon>Euhalothece</taxon>
    </lineage>
</organism>
<reference evidence="1" key="1">
    <citation type="submission" date="2019-08" db="EMBL/GenBank/DDBJ databases">
        <title>Carotenoids and Carotenoid Binding Proteins in the Halophilic Cyanobacterium Euhalothece sp. ZM00.</title>
        <authorList>
            <person name="Cho S.M."/>
            <person name="Song J.Y."/>
            <person name="Park Y.-I."/>
        </authorList>
    </citation>
    <scope>NUCLEOTIDE SEQUENCE [LARGE SCALE GENOMIC DNA]</scope>
    <source>
        <strain evidence="1">Z-M001</strain>
    </source>
</reference>
<gene>
    <name evidence="1" type="ORF">FRE64_15850</name>
</gene>
<dbReference type="KEGG" id="enn:FRE64_15850"/>
<dbReference type="OrthoDB" id="488492at2"/>
<name>A0A5B8NPQ2_9CHRO</name>